<evidence type="ECO:0008006" key="4">
    <source>
        <dbReference type="Google" id="ProtNLM"/>
    </source>
</evidence>
<evidence type="ECO:0000256" key="1">
    <source>
        <dbReference type="SAM" id="Phobius"/>
    </source>
</evidence>
<sequence length="93" mass="10545">MYQSLLRVYRLLPAMAAHPLLRSVAEKRYGPLELVINVVMLYSNNMHAWFMLLGTFMFCLKTLFTASAALRCGVAALFLVLLWLAIAWAVQLP</sequence>
<dbReference type="EMBL" id="BAABDG010000002">
    <property type="protein sequence ID" value="GAA3881169.1"/>
    <property type="molecule type" value="Genomic_DNA"/>
</dbReference>
<reference evidence="3" key="1">
    <citation type="journal article" date="2019" name="Int. J. Syst. Evol. Microbiol.">
        <title>The Global Catalogue of Microorganisms (GCM) 10K type strain sequencing project: providing services to taxonomists for standard genome sequencing and annotation.</title>
        <authorList>
            <consortium name="The Broad Institute Genomics Platform"/>
            <consortium name="The Broad Institute Genome Sequencing Center for Infectious Disease"/>
            <person name="Wu L."/>
            <person name="Ma J."/>
        </authorList>
    </citation>
    <scope>NUCLEOTIDE SEQUENCE [LARGE SCALE GENOMIC DNA]</scope>
    <source>
        <strain evidence="3">JCM 17201</strain>
    </source>
</reference>
<protein>
    <recommendedName>
        <fullName evidence="4">Inner membrane protein</fullName>
    </recommendedName>
</protein>
<evidence type="ECO:0000313" key="3">
    <source>
        <dbReference type="Proteomes" id="UP001499994"/>
    </source>
</evidence>
<proteinExistence type="predicted"/>
<keyword evidence="1" id="KW-0812">Transmembrane</keyword>
<keyword evidence="3" id="KW-1185">Reference proteome</keyword>
<keyword evidence="1" id="KW-1133">Transmembrane helix</keyword>
<organism evidence="2 3">
    <name type="scientific">Gibbsiella dentisursi</name>
    <dbReference type="NCBI Taxonomy" id="796890"/>
    <lineage>
        <taxon>Bacteria</taxon>
        <taxon>Pseudomonadati</taxon>
        <taxon>Pseudomonadota</taxon>
        <taxon>Gammaproteobacteria</taxon>
        <taxon>Enterobacterales</taxon>
        <taxon>Yersiniaceae</taxon>
        <taxon>Gibbsiella</taxon>
    </lineage>
</organism>
<comment type="caution">
    <text evidence="2">The sequence shown here is derived from an EMBL/GenBank/DDBJ whole genome shotgun (WGS) entry which is preliminary data.</text>
</comment>
<accession>A0ABP7KKQ6</accession>
<gene>
    <name evidence="2" type="ORF">GCM10022405_03320</name>
</gene>
<keyword evidence="1" id="KW-0472">Membrane</keyword>
<evidence type="ECO:0000313" key="2">
    <source>
        <dbReference type="EMBL" id="GAA3881169.1"/>
    </source>
</evidence>
<feature type="transmembrane region" description="Helical" evidence="1">
    <location>
        <begin position="41"/>
        <end position="60"/>
    </location>
</feature>
<feature type="transmembrane region" description="Helical" evidence="1">
    <location>
        <begin position="72"/>
        <end position="90"/>
    </location>
</feature>
<dbReference type="Proteomes" id="UP001499994">
    <property type="component" value="Unassembled WGS sequence"/>
</dbReference>
<name>A0ABP7KKQ6_9GAMM</name>